<protein>
    <recommendedName>
        <fullName evidence="3">ABM domain-containing protein</fullName>
    </recommendedName>
</protein>
<sequence>MSSISNTVGTPAGKPMQSTDYAFTEITSFEFTRQVSIEDDTTPACQLWAKTVEAYISHAGTTILAWGRVVESPQVIKLVVDWKSLESRKDFTSSRELVKLRSQWHCGSTPFQSRTTSLFALPSYAPTRRNVFALPSRFSERCVSVLLTFRFSPSYDPSAIDENDEASTAPRTKQIVFENLWAALSRAALQSDGGVISSSGAQGWYVEENENDKGQTKSFIGIFRFKDLESAHTFFDPQRNRDTHDEGVIGKMRGIADAGFEIEYVRMIGEKGSEPPFEARSNPFVGGGKLF</sequence>
<dbReference type="OrthoDB" id="3830579at2759"/>
<dbReference type="Proteomes" id="UP000799772">
    <property type="component" value="Unassembled WGS sequence"/>
</dbReference>
<proteinExistence type="predicted"/>
<evidence type="ECO:0000313" key="2">
    <source>
        <dbReference type="Proteomes" id="UP000799772"/>
    </source>
</evidence>
<name>A0A9P4ICQ9_9PEZI</name>
<dbReference type="Gene3D" id="3.30.70.100">
    <property type="match status" value="1"/>
</dbReference>
<accession>A0A9P4ICQ9</accession>
<comment type="caution">
    <text evidence="1">The sequence shown here is derived from an EMBL/GenBank/DDBJ whole genome shotgun (WGS) entry which is preliminary data.</text>
</comment>
<evidence type="ECO:0008006" key="3">
    <source>
        <dbReference type="Google" id="ProtNLM"/>
    </source>
</evidence>
<dbReference type="EMBL" id="ML978130">
    <property type="protein sequence ID" value="KAF2096137.1"/>
    <property type="molecule type" value="Genomic_DNA"/>
</dbReference>
<evidence type="ECO:0000313" key="1">
    <source>
        <dbReference type="EMBL" id="KAF2096137.1"/>
    </source>
</evidence>
<reference evidence="1" key="1">
    <citation type="journal article" date="2020" name="Stud. Mycol.">
        <title>101 Dothideomycetes genomes: a test case for predicting lifestyles and emergence of pathogens.</title>
        <authorList>
            <person name="Haridas S."/>
            <person name="Albert R."/>
            <person name="Binder M."/>
            <person name="Bloem J."/>
            <person name="Labutti K."/>
            <person name="Salamov A."/>
            <person name="Andreopoulos B."/>
            <person name="Baker S."/>
            <person name="Barry K."/>
            <person name="Bills G."/>
            <person name="Bluhm B."/>
            <person name="Cannon C."/>
            <person name="Castanera R."/>
            <person name="Culley D."/>
            <person name="Daum C."/>
            <person name="Ezra D."/>
            <person name="Gonzalez J."/>
            <person name="Henrissat B."/>
            <person name="Kuo A."/>
            <person name="Liang C."/>
            <person name="Lipzen A."/>
            <person name="Lutzoni F."/>
            <person name="Magnuson J."/>
            <person name="Mondo S."/>
            <person name="Nolan M."/>
            <person name="Ohm R."/>
            <person name="Pangilinan J."/>
            <person name="Park H.-J."/>
            <person name="Ramirez L."/>
            <person name="Alfaro M."/>
            <person name="Sun H."/>
            <person name="Tritt A."/>
            <person name="Yoshinaga Y."/>
            <person name="Zwiers L.-H."/>
            <person name="Turgeon B."/>
            <person name="Goodwin S."/>
            <person name="Spatafora J."/>
            <person name="Crous P."/>
            <person name="Grigoriev I."/>
        </authorList>
    </citation>
    <scope>NUCLEOTIDE SEQUENCE</scope>
    <source>
        <strain evidence="1">CBS 133067</strain>
    </source>
</reference>
<gene>
    <name evidence="1" type="ORF">NA57DRAFT_78908</name>
</gene>
<organism evidence="1 2">
    <name type="scientific">Rhizodiscina lignyota</name>
    <dbReference type="NCBI Taxonomy" id="1504668"/>
    <lineage>
        <taxon>Eukaryota</taxon>
        <taxon>Fungi</taxon>
        <taxon>Dikarya</taxon>
        <taxon>Ascomycota</taxon>
        <taxon>Pezizomycotina</taxon>
        <taxon>Dothideomycetes</taxon>
        <taxon>Pleosporomycetidae</taxon>
        <taxon>Aulographales</taxon>
        <taxon>Rhizodiscinaceae</taxon>
        <taxon>Rhizodiscina</taxon>
    </lineage>
</organism>
<dbReference type="AlphaFoldDB" id="A0A9P4ICQ9"/>
<keyword evidence="2" id="KW-1185">Reference proteome</keyword>